<feature type="region of interest" description="Disordered" evidence="1">
    <location>
        <begin position="585"/>
        <end position="633"/>
    </location>
</feature>
<evidence type="ECO:0000313" key="4">
    <source>
        <dbReference type="Proteomes" id="UP000054538"/>
    </source>
</evidence>
<keyword evidence="4" id="KW-1185">Reference proteome</keyword>
<evidence type="ECO:0000256" key="2">
    <source>
        <dbReference type="SAM" id="Phobius"/>
    </source>
</evidence>
<feature type="compositionally biased region" description="Low complexity" evidence="1">
    <location>
        <begin position="585"/>
        <end position="606"/>
    </location>
</feature>
<feature type="transmembrane region" description="Helical" evidence="2">
    <location>
        <begin position="218"/>
        <end position="240"/>
    </location>
</feature>
<reference evidence="4" key="2">
    <citation type="submission" date="2015-01" db="EMBL/GenBank/DDBJ databases">
        <title>Evolutionary Origins and Diversification of the Mycorrhizal Mutualists.</title>
        <authorList>
            <consortium name="DOE Joint Genome Institute"/>
            <consortium name="Mycorrhizal Genomics Consortium"/>
            <person name="Kohler A."/>
            <person name="Kuo A."/>
            <person name="Nagy L.G."/>
            <person name="Floudas D."/>
            <person name="Copeland A."/>
            <person name="Barry K.W."/>
            <person name="Cichocki N."/>
            <person name="Veneault-Fourrey C."/>
            <person name="LaButti K."/>
            <person name="Lindquist E.A."/>
            <person name="Lipzen A."/>
            <person name="Lundell T."/>
            <person name="Morin E."/>
            <person name="Murat C."/>
            <person name="Riley R."/>
            <person name="Ohm R."/>
            <person name="Sun H."/>
            <person name="Tunlid A."/>
            <person name="Henrissat B."/>
            <person name="Grigoriev I.V."/>
            <person name="Hibbett D.S."/>
            <person name="Martin F."/>
        </authorList>
    </citation>
    <scope>NUCLEOTIDE SEQUENCE [LARGE SCALE GENOMIC DNA]</scope>
    <source>
        <strain evidence="4">Ve08.2h10</strain>
    </source>
</reference>
<evidence type="ECO:0000256" key="1">
    <source>
        <dbReference type="SAM" id="MobiDB-lite"/>
    </source>
</evidence>
<keyword evidence="2" id="KW-0812">Transmembrane</keyword>
<feature type="region of interest" description="Disordered" evidence="1">
    <location>
        <begin position="19"/>
        <end position="54"/>
    </location>
</feature>
<feature type="compositionally biased region" description="Basic residues" evidence="1">
    <location>
        <begin position="291"/>
        <end position="303"/>
    </location>
</feature>
<keyword evidence="2" id="KW-0472">Membrane</keyword>
<dbReference type="Proteomes" id="UP000054538">
    <property type="component" value="Unassembled WGS sequence"/>
</dbReference>
<keyword evidence="2" id="KW-1133">Transmembrane helix</keyword>
<reference evidence="3 4" key="1">
    <citation type="submission" date="2014-04" db="EMBL/GenBank/DDBJ databases">
        <authorList>
            <consortium name="DOE Joint Genome Institute"/>
            <person name="Kuo A."/>
            <person name="Kohler A."/>
            <person name="Jargeat P."/>
            <person name="Nagy L.G."/>
            <person name="Floudas D."/>
            <person name="Copeland A."/>
            <person name="Barry K.W."/>
            <person name="Cichocki N."/>
            <person name="Veneault-Fourrey C."/>
            <person name="LaButti K."/>
            <person name="Lindquist E.A."/>
            <person name="Lipzen A."/>
            <person name="Lundell T."/>
            <person name="Morin E."/>
            <person name="Murat C."/>
            <person name="Sun H."/>
            <person name="Tunlid A."/>
            <person name="Henrissat B."/>
            <person name="Grigoriev I.V."/>
            <person name="Hibbett D.S."/>
            <person name="Martin F."/>
            <person name="Nordberg H.P."/>
            <person name="Cantor M.N."/>
            <person name="Hua S.X."/>
        </authorList>
    </citation>
    <scope>NUCLEOTIDE SEQUENCE [LARGE SCALE GENOMIC DNA]</scope>
    <source>
        <strain evidence="3 4">Ve08.2h10</strain>
    </source>
</reference>
<feature type="compositionally biased region" description="Polar residues" evidence="1">
    <location>
        <begin position="101"/>
        <end position="116"/>
    </location>
</feature>
<gene>
    <name evidence="3" type="ORF">PAXRUDRAFT_132007</name>
</gene>
<dbReference type="InParanoid" id="A0A0D0E4W5"/>
<feature type="compositionally biased region" description="Low complexity" evidence="1">
    <location>
        <begin position="367"/>
        <end position="378"/>
    </location>
</feature>
<dbReference type="HOGENOM" id="CLU_032937_0_0_1"/>
<organism evidence="3 4">
    <name type="scientific">Paxillus rubicundulus Ve08.2h10</name>
    <dbReference type="NCBI Taxonomy" id="930991"/>
    <lineage>
        <taxon>Eukaryota</taxon>
        <taxon>Fungi</taxon>
        <taxon>Dikarya</taxon>
        <taxon>Basidiomycota</taxon>
        <taxon>Agaricomycotina</taxon>
        <taxon>Agaricomycetes</taxon>
        <taxon>Agaricomycetidae</taxon>
        <taxon>Boletales</taxon>
        <taxon>Paxilineae</taxon>
        <taxon>Paxillaceae</taxon>
        <taxon>Paxillus</taxon>
    </lineage>
</organism>
<evidence type="ECO:0000313" key="3">
    <source>
        <dbReference type="EMBL" id="KIK99486.1"/>
    </source>
</evidence>
<proteinExistence type="predicted"/>
<dbReference type="EMBL" id="KN824858">
    <property type="protein sequence ID" value="KIK99486.1"/>
    <property type="molecule type" value="Genomic_DNA"/>
</dbReference>
<protein>
    <submittedName>
        <fullName evidence="3">Uncharacterized protein</fullName>
    </submittedName>
</protein>
<feature type="region of interest" description="Disordered" evidence="1">
    <location>
        <begin position="291"/>
        <end position="330"/>
    </location>
</feature>
<accession>A0A0D0E4W5</accession>
<feature type="region of interest" description="Disordered" evidence="1">
    <location>
        <begin position="346"/>
        <end position="405"/>
    </location>
</feature>
<sequence length="633" mass="68327">MPAKPKHGQLKSNILDIFQPSFPTNHRRHNHPYLRRSKQQEHRRPSGSSLSSTHCPSPAVLSALAVIAATPAVAGSPLPVQTTPPSFLCPFIERDNIDLSSESSTTTPPNFVIQSIPTPPKPTPTPPAQLIKRLLIADKYVQGPDNSWRRTDEWTLYGSTCCSSTNVPSVDDVQAQPSFSSQTTMPTVTPTPVELDASVLPAGWKAPTSTSSNTESTIILALAIAIAGSICIFMVGCIIWRKRKKSNKDIERKIGKKLRPDDASEVGVSEKEATEKMRIWARATARWKANARHSARRRRKRYIASKLSRPPSPVLSDSREMPADDLSAISPQGCFSRVEVDVPMSETTLPSNTDEPVIADQSPVLPKPTTSPRTSSPPAYRSQVMQRHPHHSTSDSNSRRSRDSSLLFEQANCPSIVDDEPIPYVLPRGGHVATDDKAHLARIRELASSPPEMASSPPEMLGVESATTVREVSAPAWHDLPEDDFESGVVPAPAFPFRDFGLPPSFPPLPFKGCIPSGYFDTSFFGYGADDGIPVLGRDVGPSAPPFDAHPSAPPISDLDLAPSAPSLEDENGLFQAWDRRTSYAPASDSSDATAAATARSSISESVTPSGSVSLACGRGSVTKDGILPLYHP</sequence>
<name>A0A0D0E4W5_9AGAM</name>
<feature type="compositionally biased region" description="Basic residues" evidence="1">
    <location>
        <begin position="25"/>
        <end position="37"/>
    </location>
</feature>
<dbReference type="AlphaFoldDB" id="A0A0D0E4W5"/>
<feature type="region of interest" description="Disordered" evidence="1">
    <location>
        <begin position="537"/>
        <end position="565"/>
    </location>
</feature>
<dbReference type="OrthoDB" id="2756128at2759"/>
<feature type="region of interest" description="Disordered" evidence="1">
    <location>
        <begin position="101"/>
        <end position="125"/>
    </location>
</feature>